<protein>
    <submittedName>
        <fullName evidence="4">GNAT family N-acetyltransferase</fullName>
    </submittedName>
</protein>
<dbReference type="SUPFAM" id="SSF55729">
    <property type="entry name" value="Acyl-CoA N-acyltransferases (Nat)"/>
    <property type="match status" value="1"/>
</dbReference>
<dbReference type="EMBL" id="JAGJCF010000013">
    <property type="protein sequence ID" value="MBP0617099.1"/>
    <property type="molecule type" value="Genomic_DNA"/>
</dbReference>
<dbReference type="RefSeq" id="WP_209595591.1">
    <property type="nucleotide sequence ID" value="NZ_JAGJCF010000013.1"/>
</dbReference>
<evidence type="ECO:0000256" key="2">
    <source>
        <dbReference type="ARBA" id="ARBA00023315"/>
    </source>
</evidence>
<dbReference type="PANTHER" id="PTHR43877">
    <property type="entry name" value="AMINOALKYLPHOSPHONATE N-ACETYLTRANSFERASE-RELATED-RELATED"/>
    <property type="match status" value="1"/>
</dbReference>
<evidence type="ECO:0000259" key="3">
    <source>
        <dbReference type="PROSITE" id="PS51186"/>
    </source>
</evidence>
<name>A0ABS4BK23_9HYPH</name>
<keyword evidence="1" id="KW-0808">Transferase</keyword>
<dbReference type="InterPro" id="IPR016181">
    <property type="entry name" value="Acyl_CoA_acyltransferase"/>
</dbReference>
<keyword evidence="2" id="KW-0012">Acyltransferase</keyword>
<keyword evidence="5" id="KW-1185">Reference proteome</keyword>
<gene>
    <name evidence="4" type="ORF">J6595_16050</name>
</gene>
<dbReference type="InterPro" id="IPR000182">
    <property type="entry name" value="GNAT_dom"/>
</dbReference>
<dbReference type="Gene3D" id="3.40.630.30">
    <property type="match status" value="1"/>
</dbReference>
<evidence type="ECO:0000313" key="5">
    <source>
        <dbReference type="Proteomes" id="UP000678276"/>
    </source>
</evidence>
<proteinExistence type="predicted"/>
<dbReference type="PANTHER" id="PTHR43877:SF2">
    <property type="entry name" value="AMINOALKYLPHOSPHONATE N-ACETYLTRANSFERASE-RELATED"/>
    <property type="match status" value="1"/>
</dbReference>
<reference evidence="4 5" key="1">
    <citation type="submission" date="2021-04" db="EMBL/GenBank/DDBJ databases">
        <title>Whole genome sequence of Jiella sp. KSK16Y-1.</title>
        <authorList>
            <person name="Tuo L."/>
        </authorList>
    </citation>
    <scope>NUCLEOTIDE SEQUENCE [LARGE SCALE GENOMIC DNA]</scope>
    <source>
        <strain evidence="4 5">KSK16Y-1</strain>
    </source>
</reference>
<dbReference type="CDD" id="cd04301">
    <property type="entry name" value="NAT_SF"/>
    <property type="match status" value="1"/>
</dbReference>
<dbReference type="Pfam" id="PF13673">
    <property type="entry name" value="Acetyltransf_10"/>
    <property type="match status" value="1"/>
</dbReference>
<accession>A0ABS4BK23</accession>
<sequence length="167" mass="18165">MTFFVRTASRADLEAISALLTETWHDTYDAIYGSQKVSEITASWHSITALEPRLTRPQSEFIVADDGVRLGGMAFAASSDAEKKLFMLHQLYVRPDCQGQGVGTDLLEEIVQAFPGAERLRLEVEEANGKAVGFYRAHGFVAVGQTQNCGAAESGIPAAIYERPLVA</sequence>
<dbReference type="InterPro" id="IPR050832">
    <property type="entry name" value="Bact_Acetyltransf"/>
</dbReference>
<feature type="domain" description="N-acetyltransferase" evidence="3">
    <location>
        <begin position="3"/>
        <end position="166"/>
    </location>
</feature>
<comment type="caution">
    <text evidence="4">The sequence shown here is derived from an EMBL/GenBank/DDBJ whole genome shotgun (WGS) entry which is preliminary data.</text>
</comment>
<evidence type="ECO:0000256" key="1">
    <source>
        <dbReference type="ARBA" id="ARBA00022679"/>
    </source>
</evidence>
<dbReference type="Proteomes" id="UP000678276">
    <property type="component" value="Unassembled WGS sequence"/>
</dbReference>
<evidence type="ECO:0000313" key="4">
    <source>
        <dbReference type="EMBL" id="MBP0617099.1"/>
    </source>
</evidence>
<organism evidence="4 5">
    <name type="scientific">Jiella mangrovi</name>
    <dbReference type="NCBI Taxonomy" id="2821407"/>
    <lineage>
        <taxon>Bacteria</taxon>
        <taxon>Pseudomonadati</taxon>
        <taxon>Pseudomonadota</taxon>
        <taxon>Alphaproteobacteria</taxon>
        <taxon>Hyphomicrobiales</taxon>
        <taxon>Aurantimonadaceae</taxon>
        <taxon>Jiella</taxon>
    </lineage>
</organism>
<dbReference type="PROSITE" id="PS51186">
    <property type="entry name" value="GNAT"/>
    <property type="match status" value="1"/>
</dbReference>